<comment type="cofactor">
    <cofactor evidence="1">
        <name>Mn(2+)</name>
        <dbReference type="ChEBI" id="CHEBI:29035"/>
    </cofactor>
</comment>
<sequence>MKNAPPFCGLDSIIERLTALRHSKPDTMASIPESDVATLCAMAKDAFLAGPMLLEVEAPVKIAGDIHGQYYDLLRLFEYAEYPPCTKYLFLGDYVDRGKQSIEVICLLFAYRLKYPDKFFILRGNHECSSINKLYGFFDECKRRYSVSLYKKFIACFDCMPVSAIVGGRVLCMHGGLSPSLDSLDSIRQLRRPTPVPDEGLYCDLLWSDPEPGTVGWGPNDRGVSYTFGADIVDEFTAKLDIDLICRAHQVVEDGYEFFAKRKLVTIFSAPNYCGEFDNAGGVMIVSPDLLCSFQILQPQDNTKFKKRASTPRKAKS</sequence>
<dbReference type="OrthoDB" id="1930084at2759"/>
<dbReference type="InterPro" id="IPR050341">
    <property type="entry name" value="PP1_catalytic_subunit"/>
</dbReference>
<dbReference type="EC" id="3.1.3.16" evidence="8"/>
<dbReference type="GO" id="GO:0004722">
    <property type="term" value="F:protein serine/threonine phosphatase activity"/>
    <property type="evidence" value="ECO:0007669"/>
    <property type="project" value="UniProtKB-EC"/>
</dbReference>
<keyword evidence="4" id="KW-0904">Protein phosphatase</keyword>
<dbReference type="SMART" id="SM00156">
    <property type="entry name" value="PP2Ac"/>
    <property type="match status" value="1"/>
</dbReference>
<evidence type="ECO:0000313" key="11">
    <source>
        <dbReference type="Proteomes" id="UP000664859"/>
    </source>
</evidence>
<keyword evidence="5" id="KW-0464">Manganese</keyword>
<dbReference type="GO" id="GO:0005737">
    <property type="term" value="C:cytoplasm"/>
    <property type="evidence" value="ECO:0007669"/>
    <property type="project" value="TreeGrafter"/>
</dbReference>
<keyword evidence="2" id="KW-0479">Metal-binding</keyword>
<feature type="domain" description="Serine/threonine specific protein phosphatases" evidence="9">
    <location>
        <begin position="122"/>
        <end position="127"/>
    </location>
</feature>
<evidence type="ECO:0000256" key="7">
    <source>
        <dbReference type="ARBA" id="ARBA00048336"/>
    </source>
</evidence>
<evidence type="ECO:0000259" key="9">
    <source>
        <dbReference type="PROSITE" id="PS00125"/>
    </source>
</evidence>
<evidence type="ECO:0000256" key="6">
    <source>
        <dbReference type="ARBA" id="ARBA00047761"/>
    </source>
</evidence>
<comment type="catalytic activity">
    <reaction evidence="7 8">
        <text>O-phospho-L-threonyl-[protein] + H2O = L-threonyl-[protein] + phosphate</text>
        <dbReference type="Rhea" id="RHEA:47004"/>
        <dbReference type="Rhea" id="RHEA-COMP:11060"/>
        <dbReference type="Rhea" id="RHEA-COMP:11605"/>
        <dbReference type="ChEBI" id="CHEBI:15377"/>
        <dbReference type="ChEBI" id="CHEBI:30013"/>
        <dbReference type="ChEBI" id="CHEBI:43474"/>
        <dbReference type="ChEBI" id="CHEBI:61977"/>
        <dbReference type="EC" id="3.1.3.16"/>
    </reaction>
</comment>
<dbReference type="PANTHER" id="PTHR11668">
    <property type="entry name" value="SERINE/THREONINE PROTEIN PHOSPHATASE"/>
    <property type="match status" value="1"/>
</dbReference>
<comment type="catalytic activity">
    <reaction evidence="6">
        <text>O-phospho-L-seryl-[protein] + H2O = L-seryl-[protein] + phosphate</text>
        <dbReference type="Rhea" id="RHEA:20629"/>
        <dbReference type="Rhea" id="RHEA-COMP:9863"/>
        <dbReference type="Rhea" id="RHEA-COMP:11604"/>
        <dbReference type="ChEBI" id="CHEBI:15377"/>
        <dbReference type="ChEBI" id="CHEBI:29999"/>
        <dbReference type="ChEBI" id="CHEBI:43474"/>
        <dbReference type="ChEBI" id="CHEBI:83421"/>
        <dbReference type="EC" id="3.1.3.16"/>
    </reaction>
</comment>
<dbReference type="InterPro" id="IPR029052">
    <property type="entry name" value="Metallo-depent_PP-like"/>
</dbReference>
<evidence type="ECO:0000256" key="3">
    <source>
        <dbReference type="ARBA" id="ARBA00022801"/>
    </source>
</evidence>
<comment type="similarity">
    <text evidence="8">Belongs to the PPP phosphatase family.</text>
</comment>
<keyword evidence="11" id="KW-1185">Reference proteome</keyword>
<dbReference type="PROSITE" id="PS00125">
    <property type="entry name" value="SER_THR_PHOSPHATASE"/>
    <property type="match status" value="1"/>
</dbReference>
<dbReference type="Pfam" id="PF16891">
    <property type="entry name" value="STPPase_N"/>
    <property type="match status" value="1"/>
</dbReference>
<proteinExistence type="inferred from homology"/>
<protein>
    <recommendedName>
        <fullName evidence="8">Serine/threonine-protein phosphatase</fullName>
        <ecNumber evidence="8">3.1.3.16</ecNumber>
    </recommendedName>
</protein>
<dbReference type="InterPro" id="IPR031675">
    <property type="entry name" value="STPPase_N"/>
</dbReference>
<gene>
    <name evidence="10" type="ORF">JKP88DRAFT_163598</name>
</gene>
<comment type="caution">
    <text evidence="10">The sequence shown here is derived from an EMBL/GenBank/DDBJ whole genome shotgun (WGS) entry which is preliminary data.</text>
</comment>
<dbReference type="InterPro" id="IPR006186">
    <property type="entry name" value="Ser/Thr-sp_prot-phosphatase"/>
</dbReference>
<evidence type="ECO:0000256" key="1">
    <source>
        <dbReference type="ARBA" id="ARBA00001936"/>
    </source>
</evidence>
<dbReference type="AlphaFoldDB" id="A0A835Z0B8"/>
<dbReference type="Gene3D" id="3.60.21.10">
    <property type="match status" value="1"/>
</dbReference>
<dbReference type="SUPFAM" id="SSF56300">
    <property type="entry name" value="Metallo-dependent phosphatases"/>
    <property type="match status" value="1"/>
</dbReference>
<organism evidence="10 11">
    <name type="scientific">Tribonema minus</name>
    <dbReference type="NCBI Taxonomy" id="303371"/>
    <lineage>
        <taxon>Eukaryota</taxon>
        <taxon>Sar</taxon>
        <taxon>Stramenopiles</taxon>
        <taxon>Ochrophyta</taxon>
        <taxon>PX clade</taxon>
        <taxon>Xanthophyceae</taxon>
        <taxon>Tribonematales</taxon>
        <taxon>Tribonemataceae</taxon>
        <taxon>Tribonema</taxon>
    </lineage>
</organism>
<name>A0A835Z0B8_9STRA</name>
<dbReference type="FunFam" id="3.60.21.10:FF:000026">
    <property type="entry name" value="Serine/threonine-protein phosphatase"/>
    <property type="match status" value="1"/>
</dbReference>
<evidence type="ECO:0000313" key="10">
    <source>
        <dbReference type="EMBL" id="KAG5184019.1"/>
    </source>
</evidence>
<evidence type="ECO:0000256" key="2">
    <source>
        <dbReference type="ARBA" id="ARBA00022723"/>
    </source>
</evidence>
<dbReference type="PANTHER" id="PTHR11668:SF300">
    <property type="entry name" value="SERINE_THREONINE-PROTEIN PHOSPHATASE"/>
    <property type="match status" value="1"/>
</dbReference>
<dbReference type="GO" id="GO:0046872">
    <property type="term" value="F:metal ion binding"/>
    <property type="evidence" value="ECO:0007669"/>
    <property type="project" value="UniProtKB-KW"/>
</dbReference>
<dbReference type="Pfam" id="PF00149">
    <property type="entry name" value="Metallophos"/>
    <property type="match status" value="1"/>
</dbReference>
<dbReference type="PRINTS" id="PR00114">
    <property type="entry name" value="STPHPHTASE"/>
</dbReference>
<evidence type="ECO:0000256" key="4">
    <source>
        <dbReference type="ARBA" id="ARBA00022912"/>
    </source>
</evidence>
<accession>A0A835Z0B8</accession>
<dbReference type="Proteomes" id="UP000664859">
    <property type="component" value="Unassembled WGS sequence"/>
</dbReference>
<evidence type="ECO:0000256" key="8">
    <source>
        <dbReference type="RuleBase" id="RU004273"/>
    </source>
</evidence>
<dbReference type="InterPro" id="IPR004843">
    <property type="entry name" value="Calcineurin-like_PHP"/>
</dbReference>
<reference evidence="10" key="1">
    <citation type="submission" date="2021-02" db="EMBL/GenBank/DDBJ databases">
        <title>First Annotated Genome of the Yellow-green Alga Tribonema minus.</title>
        <authorList>
            <person name="Mahan K.M."/>
        </authorList>
    </citation>
    <scope>NUCLEOTIDE SEQUENCE</scope>
    <source>
        <strain evidence="10">UTEX B ZZ1240</strain>
    </source>
</reference>
<keyword evidence="3 8" id="KW-0378">Hydrolase</keyword>
<dbReference type="GO" id="GO:0005634">
    <property type="term" value="C:nucleus"/>
    <property type="evidence" value="ECO:0007669"/>
    <property type="project" value="TreeGrafter"/>
</dbReference>
<dbReference type="EMBL" id="JAFCMP010000179">
    <property type="protein sequence ID" value="KAG5184019.1"/>
    <property type="molecule type" value="Genomic_DNA"/>
</dbReference>
<evidence type="ECO:0000256" key="5">
    <source>
        <dbReference type="ARBA" id="ARBA00023211"/>
    </source>
</evidence>